<reference evidence="1 2" key="1">
    <citation type="submission" date="2022-12" db="EMBL/GenBank/DDBJ databases">
        <title>Two new species, Stenotrophomonas aracearum and Stenotrophomonas oahuensis, isolated from Anthurium (Araceae family) in Hawaii.</title>
        <authorList>
            <person name="Chunag S.C."/>
            <person name="Dobhal S."/>
            <person name="Alvarez A."/>
            <person name="Arif M."/>
        </authorList>
    </citation>
    <scope>NUCLEOTIDE SEQUENCE [LARGE SCALE GENOMIC DNA]</scope>
    <source>
        <strain evidence="1 2">A5586</strain>
    </source>
</reference>
<evidence type="ECO:0008006" key="3">
    <source>
        <dbReference type="Google" id="ProtNLM"/>
    </source>
</evidence>
<organism evidence="1 2">
    <name type="scientific">Stenotrophomonas oahuensis</name>
    <dbReference type="NCBI Taxonomy" id="3003271"/>
    <lineage>
        <taxon>Bacteria</taxon>
        <taxon>Pseudomonadati</taxon>
        <taxon>Pseudomonadota</taxon>
        <taxon>Gammaproteobacteria</taxon>
        <taxon>Lysobacterales</taxon>
        <taxon>Lysobacteraceae</taxon>
        <taxon>Stenotrophomonas</taxon>
    </lineage>
</organism>
<dbReference type="EMBL" id="CP115541">
    <property type="protein sequence ID" value="WNH53638.1"/>
    <property type="molecule type" value="Genomic_DNA"/>
</dbReference>
<name>A0ABY9YRR7_9GAMM</name>
<dbReference type="Proteomes" id="UP001302072">
    <property type="component" value="Chromosome"/>
</dbReference>
<keyword evidence="2" id="KW-1185">Reference proteome</keyword>
<evidence type="ECO:0000313" key="1">
    <source>
        <dbReference type="EMBL" id="WNH53638.1"/>
    </source>
</evidence>
<dbReference type="PROSITE" id="PS51257">
    <property type="entry name" value="PROKAR_LIPOPROTEIN"/>
    <property type="match status" value="1"/>
</dbReference>
<evidence type="ECO:0000313" key="2">
    <source>
        <dbReference type="Proteomes" id="UP001302072"/>
    </source>
</evidence>
<gene>
    <name evidence="1" type="ORF">PDM29_04975</name>
</gene>
<accession>A0ABY9YRR7</accession>
<sequence>MCQMRPTLRSPMLLLLGIGLAVVLSGCEARDESAAPAQVRPIRSDLVPIVRDLPLVPMEEPLVVEFDVPPPGRNSSRILIIGLRVSGKDGRPSFEARDDVISSNIKSIVILEGPGIASGKQFPLMRYARNATKFEPDIEVSIGADGKTEGTWPVGIDDTAMETAGLMQPESDERYLAFASALNPPPGRYRLTFKLTHTDTDVSLLASELLVAYLHKSK</sequence>
<protein>
    <recommendedName>
        <fullName evidence="3">Lipoprotein</fullName>
    </recommendedName>
</protein>
<dbReference type="RefSeq" id="WP_311192779.1">
    <property type="nucleotide sequence ID" value="NZ_CP115541.1"/>
</dbReference>
<proteinExistence type="predicted"/>